<dbReference type="AlphaFoldDB" id="A0A0P1INL0"/>
<dbReference type="InterPro" id="IPR001466">
    <property type="entry name" value="Beta-lactam-related"/>
</dbReference>
<organism evidence="3 4">
    <name type="scientific">Shimia thalassica</name>
    <dbReference type="NCBI Taxonomy" id="1715693"/>
    <lineage>
        <taxon>Bacteria</taxon>
        <taxon>Pseudomonadati</taxon>
        <taxon>Pseudomonadota</taxon>
        <taxon>Alphaproteobacteria</taxon>
        <taxon>Rhodobacterales</taxon>
        <taxon>Roseobacteraceae</taxon>
    </lineage>
</organism>
<keyword evidence="1" id="KW-1133">Transmembrane helix</keyword>
<evidence type="ECO:0000313" key="4">
    <source>
        <dbReference type="Proteomes" id="UP000051870"/>
    </source>
</evidence>
<feature type="transmembrane region" description="Helical" evidence="1">
    <location>
        <begin position="7"/>
        <end position="25"/>
    </location>
</feature>
<dbReference type="InterPro" id="IPR050789">
    <property type="entry name" value="Diverse_Enzym_Activities"/>
</dbReference>
<evidence type="ECO:0000313" key="3">
    <source>
        <dbReference type="EMBL" id="CUJ87550.1"/>
    </source>
</evidence>
<dbReference type="Pfam" id="PF00144">
    <property type="entry name" value="Beta-lactamase"/>
    <property type="match status" value="1"/>
</dbReference>
<dbReference type="PANTHER" id="PTHR43283:SF14">
    <property type="entry name" value="BLL8153 PROTEIN"/>
    <property type="match status" value="1"/>
</dbReference>
<dbReference type="InterPro" id="IPR012338">
    <property type="entry name" value="Beta-lactam/transpept-like"/>
</dbReference>
<evidence type="ECO:0000256" key="1">
    <source>
        <dbReference type="SAM" id="Phobius"/>
    </source>
</evidence>
<dbReference type="PANTHER" id="PTHR43283">
    <property type="entry name" value="BETA-LACTAMASE-RELATED"/>
    <property type="match status" value="1"/>
</dbReference>
<proteinExistence type="predicted"/>
<dbReference type="EC" id="3.5.1.46" evidence="3"/>
<reference evidence="4" key="1">
    <citation type="submission" date="2015-09" db="EMBL/GenBank/DDBJ databases">
        <authorList>
            <person name="Rodrigo-Torres Lidia"/>
            <person name="Arahal R.David."/>
        </authorList>
    </citation>
    <scope>NUCLEOTIDE SEQUENCE [LARGE SCALE GENOMIC DNA]</scope>
    <source>
        <strain evidence="4">CECT 7735</strain>
    </source>
</reference>
<dbReference type="STRING" id="1715693.PH7735_00782"/>
<protein>
    <submittedName>
        <fullName evidence="3">6-aminohexanoate-dimer hydrolase</fullName>
        <ecNumber evidence="3">3.5.1.46</ecNumber>
    </submittedName>
</protein>
<name>A0A0P1INL0_9RHOB</name>
<evidence type="ECO:0000259" key="2">
    <source>
        <dbReference type="Pfam" id="PF00144"/>
    </source>
</evidence>
<dbReference type="Gene3D" id="3.40.710.10">
    <property type="entry name" value="DD-peptidase/beta-lactamase superfamily"/>
    <property type="match status" value="1"/>
</dbReference>
<dbReference type="Proteomes" id="UP000051870">
    <property type="component" value="Unassembled WGS sequence"/>
</dbReference>
<accession>A0A0P1INL0</accession>
<sequence>MRTIGKWLGRILLMLILAAAVMYVWKREEIHRLMAVNSLFSEDKIVHNFSNMNQAFLTRDVARGDGPVSALPQGPNADMPSRFADWVEQRSVTGVVVLKDGQMVHETYYQGTSPEDQRISWSVAKSYLSALFGVVLAEGHIESLDDPVTKYAPSLAGTAYDAATIRNVLQMSSGVTFDEDYLDFNSDINRMGRVIALGGTMDSFAEGLSETFIVPGAQWKYVSIDTHILGMVIRGATGRDIASLLSEKIIQPLGYEASPYYITDGVGVAFVLGGLNIRTRDYARFGQMFLQNGMYGGQQIVPADWVAASTVPSAKTAEGKLHYGYQWWMPKDVRDGEFFGIGVYGQYVYINRPLGIVIAVNSADRQFKQDGVSDSNIAMFRQISESLQ</sequence>
<dbReference type="EMBL" id="CYTW01000001">
    <property type="protein sequence ID" value="CUJ87550.1"/>
    <property type="molecule type" value="Genomic_DNA"/>
</dbReference>
<gene>
    <name evidence="3" type="primary">nylB'</name>
    <name evidence="3" type="ORF">PH7735_00782</name>
</gene>
<keyword evidence="1" id="KW-0812">Transmembrane</keyword>
<keyword evidence="4" id="KW-1185">Reference proteome</keyword>
<feature type="domain" description="Beta-lactamase-related" evidence="2">
    <location>
        <begin position="93"/>
        <end position="369"/>
    </location>
</feature>
<dbReference type="GeneID" id="83879858"/>
<dbReference type="SUPFAM" id="SSF56601">
    <property type="entry name" value="beta-lactamase/transpeptidase-like"/>
    <property type="match status" value="1"/>
</dbReference>
<dbReference type="RefSeq" id="WP_058309976.1">
    <property type="nucleotide sequence ID" value="NZ_CYTW01000001.1"/>
</dbReference>
<keyword evidence="1" id="KW-0472">Membrane</keyword>
<dbReference type="GO" id="GO:0019875">
    <property type="term" value="F:6-aminohexanoate-dimer hydrolase activity"/>
    <property type="evidence" value="ECO:0007669"/>
    <property type="project" value="UniProtKB-EC"/>
</dbReference>
<keyword evidence="3" id="KW-0378">Hydrolase</keyword>